<dbReference type="PROSITE" id="PS00483">
    <property type="entry name" value="DIHYDROOROTASE_2"/>
    <property type="match status" value="1"/>
</dbReference>
<accession>A0A1G2P2Y9</accession>
<dbReference type="PANTHER" id="PTHR43137">
    <property type="entry name" value="DIHYDROOROTASE"/>
    <property type="match status" value="1"/>
</dbReference>
<keyword evidence="5" id="KW-0665">Pyrimidine biosynthesis</keyword>
<evidence type="ECO:0000256" key="3">
    <source>
        <dbReference type="ARBA" id="ARBA00022801"/>
    </source>
</evidence>
<dbReference type="GO" id="GO:0044205">
    <property type="term" value="P:'de novo' UMP biosynthetic process"/>
    <property type="evidence" value="ECO:0007669"/>
    <property type="project" value="UniProtKB-UniPathway"/>
</dbReference>
<dbReference type="InterPro" id="IPR032466">
    <property type="entry name" value="Metal_Hydrolase"/>
</dbReference>
<dbReference type="Proteomes" id="UP000177269">
    <property type="component" value="Unassembled WGS sequence"/>
</dbReference>
<dbReference type="EMBL" id="MHSK01000007">
    <property type="protein sequence ID" value="OHA42704.1"/>
    <property type="molecule type" value="Genomic_DNA"/>
</dbReference>
<evidence type="ECO:0000313" key="7">
    <source>
        <dbReference type="Proteomes" id="UP000177269"/>
    </source>
</evidence>
<organism evidence="6 7">
    <name type="scientific">Candidatus Taylorbacteria bacterium RIFCSPLOWO2_12_FULL_43_20</name>
    <dbReference type="NCBI Taxonomy" id="1802332"/>
    <lineage>
        <taxon>Bacteria</taxon>
        <taxon>Candidatus Tayloriibacteriota</taxon>
    </lineage>
</organism>
<dbReference type="GO" id="GO:0046872">
    <property type="term" value="F:metal ion binding"/>
    <property type="evidence" value="ECO:0007669"/>
    <property type="project" value="UniProtKB-KW"/>
</dbReference>
<dbReference type="InterPro" id="IPR004721">
    <property type="entry name" value="DHOdimr"/>
</dbReference>
<comment type="caution">
    <text evidence="6">The sequence shown here is derived from an EMBL/GenBank/DDBJ whole genome shotgun (WGS) entry which is preliminary data.</text>
</comment>
<proteinExistence type="predicted"/>
<dbReference type="UniPathway" id="UPA00070">
    <property type="reaction ID" value="UER00117"/>
</dbReference>
<evidence type="ECO:0000313" key="6">
    <source>
        <dbReference type="EMBL" id="OHA42704.1"/>
    </source>
</evidence>
<protein>
    <submittedName>
        <fullName evidence="6">Uncharacterized protein</fullName>
    </submittedName>
</protein>
<keyword evidence="2" id="KW-0479">Metal-binding</keyword>
<dbReference type="GO" id="GO:0006207">
    <property type="term" value="P:'de novo' pyrimidine nucleobase biosynthetic process"/>
    <property type="evidence" value="ECO:0007669"/>
    <property type="project" value="TreeGrafter"/>
</dbReference>
<keyword evidence="3" id="KW-0378">Hydrolase</keyword>
<dbReference type="AlphaFoldDB" id="A0A1G2P2Y9"/>
<evidence type="ECO:0000256" key="1">
    <source>
        <dbReference type="ARBA" id="ARBA00002368"/>
    </source>
</evidence>
<dbReference type="GO" id="GO:0005737">
    <property type="term" value="C:cytoplasm"/>
    <property type="evidence" value="ECO:0007669"/>
    <property type="project" value="TreeGrafter"/>
</dbReference>
<comment type="function">
    <text evidence="1">Catalyzes the reversible cyclization of carbamoyl aspartate to dihydroorotate.</text>
</comment>
<sequence length="360" mass="40423">MKENLVTIPRWFDRHLHIRDGGMMRTVLSCTLKQRATGAVIMGNLKHPDETSTIQNTLSYRKRILNELQDLPSGELFGLGQKFKLCMTLYLTDDISPEEVVRGFKEGVWRAVKLYMANQKGQGGTTGSAHGVKNLLGRYPVFEAMEKHKIPLLGHFEAVEEDVDEFDREIVSVYRDLKPILESFPELPVVFEHLTDGRAADFVAEVDHDIYATVTAHHLMINRNTMFWGGMNPGHYCKPVPKRETHRAKVRQYVTSGNRRFGAGTDSAPHDESVKSRCYGCAAGIFTSPTAVELYTMTFDEDNALQHLGPFLSENFLALYGMEVSSETMTIERGTLVVPQKIGGVQVFKGGTELPWKLVG</sequence>
<dbReference type="InterPro" id="IPR002195">
    <property type="entry name" value="Dihydroorotase_CS"/>
</dbReference>
<evidence type="ECO:0000256" key="2">
    <source>
        <dbReference type="ARBA" id="ARBA00022723"/>
    </source>
</evidence>
<dbReference type="PANTHER" id="PTHR43137:SF1">
    <property type="entry name" value="DIHYDROOROTASE"/>
    <property type="match status" value="1"/>
</dbReference>
<dbReference type="GO" id="GO:0004151">
    <property type="term" value="F:dihydroorotase activity"/>
    <property type="evidence" value="ECO:0007669"/>
    <property type="project" value="InterPro"/>
</dbReference>
<evidence type="ECO:0000256" key="4">
    <source>
        <dbReference type="ARBA" id="ARBA00022833"/>
    </source>
</evidence>
<gene>
    <name evidence="6" type="ORF">A3G52_02190</name>
</gene>
<evidence type="ECO:0000256" key="5">
    <source>
        <dbReference type="ARBA" id="ARBA00022975"/>
    </source>
</evidence>
<name>A0A1G2P2Y9_9BACT</name>
<dbReference type="Gene3D" id="3.20.20.140">
    <property type="entry name" value="Metal-dependent hydrolases"/>
    <property type="match status" value="1"/>
</dbReference>
<keyword evidence="4" id="KW-0862">Zinc</keyword>
<reference evidence="6 7" key="1">
    <citation type="journal article" date="2016" name="Nat. Commun.">
        <title>Thousands of microbial genomes shed light on interconnected biogeochemical processes in an aquifer system.</title>
        <authorList>
            <person name="Anantharaman K."/>
            <person name="Brown C.T."/>
            <person name="Hug L.A."/>
            <person name="Sharon I."/>
            <person name="Castelle C.J."/>
            <person name="Probst A.J."/>
            <person name="Thomas B.C."/>
            <person name="Singh A."/>
            <person name="Wilkins M.J."/>
            <person name="Karaoz U."/>
            <person name="Brodie E.L."/>
            <person name="Williams K.H."/>
            <person name="Hubbard S.S."/>
            <person name="Banfield J.F."/>
        </authorList>
    </citation>
    <scope>NUCLEOTIDE SEQUENCE [LARGE SCALE GENOMIC DNA]</scope>
</reference>
<dbReference type="SUPFAM" id="SSF51556">
    <property type="entry name" value="Metallo-dependent hydrolases"/>
    <property type="match status" value="1"/>
</dbReference>
<dbReference type="PIRSF" id="PIRSF001237">
    <property type="entry name" value="DHOdimr"/>
    <property type="match status" value="1"/>
</dbReference>